<reference evidence="1" key="1">
    <citation type="submission" date="2013-04" db="EMBL/GenBank/DDBJ databases">
        <title>The genome sequencing project of 58 acetic acid bacteria.</title>
        <authorList>
            <person name="Okamoto-Kainuma A."/>
            <person name="Ishikawa M."/>
            <person name="Umino S."/>
            <person name="Koizumi Y."/>
            <person name="Shiwa Y."/>
            <person name="Yoshikawa H."/>
            <person name="Matsutani M."/>
            <person name="Matsushita K."/>
        </authorList>
    </citation>
    <scope>NUCLEOTIDE SEQUENCE</scope>
    <source>
        <strain evidence="1">NRIC 0535</strain>
    </source>
</reference>
<protein>
    <recommendedName>
        <fullName evidence="3">DUF1460 domain-containing protein</fullName>
    </recommendedName>
</protein>
<dbReference type="Proteomes" id="UP001062776">
    <property type="component" value="Unassembled WGS sequence"/>
</dbReference>
<dbReference type="Gene3D" id="1.10.3670.10">
    <property type="entry name" value="Putative xylanase like domain"/>
    <property type="match status" value="1"/>
</dbReference>
<organism evidence="1 2">
    <name type="scientific">Asaia krungthepensis NRIC 0535</name>
    <dbReference type="NCBI Taxonomy" id="1307925"/>
    <lineage>
        <taxon>Bacteria</taxon>
        <taxon>Pseudomonadati</taxon>
        <taxon>Pseudomonadota</taxon>
        <taxon>Alphaproteobacteria</taxon>
        <taxon>Acetobacterales</taxon>
        <taxon>Acetobacteraceae</taxon>
        <taxon>Asaia</taxon>
    </lineage>
</organism>
<dbReference type="Pfam" id="PF07313">
    <property type="entry name" value="AmiA-like"/>
    <property type="match status" value="1"/>
</dbReference>
<evidence type="ECO:0000313" key="1">
    <source>
        <dbReference type="EMBL" id="GBQ83338.1"/>
    </source>
</evidence>
<dbReference type="InterPro" id="IPR038765">
    <property type="entry name" value="Papain-like_cys_pep_sf"/>
</dbReference>
<proteinExistence type="predicted"/>
<evidence type="ECO:0008006" key="3">
    <source>
        <dbReference type="Google" id="ProtNLM"/>
    </source>
</evidence>
<name>A0ABQ0PWH8_9PROT</name>
<dbReference type="Gene3D" id="2.30.260.10">
    <property type="entry name" value="putative xylanase like domain"/>
    <property type="match status" value="1"/>
</dbReference>
<dbReference type="RefSeq" id="WP_264814039.1">
    <property type="nucleotide sequence ID" value="NZ_BAPV01000002.1"/>
</dbReference>
<dbReference type="InterPro" id="IPR010846">
    <property type="entry name" value="AmiA-like"/>
</dbReference>
<comment type="caution">
    <text evidence="1">The sequence shown here is derived from an EMBL/GenBank/DDBJ whole genome shotgun (WGS) entry which is preliminary data.</text>
</comment>
<sequence>MEKRRVAPWGTFGIGALLFAGFGPGAPPVMAAPGQVSAASIGFTLPAERVFSPADQARVDRIEQEMAPVHDFTKRLDQISARFLGTPYQADTLIGSADTSEKLVVRLEGVDCYTFIDQVRALALGHDRQGFLEALAATRYRDGHVAYLDRRHFLTDWVAYAPHNARDITRSLSPEVRVTHKILNQRKDGGVYIRELSPHARDIAYLPPEALTPEVAARIHTGDVIGIYTALDGLDVTHTGLAIWKDGTLYFRNASSLKANRKVVDTELAAYMKGKPGILVLRMRESG</sequence>
<dbReference type="EMBL" id="BAPV01000002">
    <property type="protein sequence ID" value="GBQ83338.1"/>
    <property type="molecule type" value="Genomic_DNA"/>
</dbReference>
<evidence type="ECO:0000313" key="2">
    <source>
        <dbReference type="Proteomes" id="UP001062776"/>
    </source>
</evidence>
<dbReference type="SUPFAM" id="SSF54001">
    <property type="entry name" value="Cysteine proteinases"/>
    <property type="match status" value="1"/>
</dbReference>
<keyword evidence="2" id="KW-1185">Reference proteome</keyword>
<gene>
    <name evidence="1" type="ORF">AA0535_0223</name>
</gene>
<accession>A0ABQ0PWH8</accession>